<reference evidence="6" key="1">
    <citation type="submission" date="2021-07" db="EMBL/GenBank/DDBJ databases">
        <authorList>
            <person name="Durling M."/>
        </authorList>
    </citation>
    <scope>NUCLEOTIDE SEQUENCE</scope>
</reference>
<dbReference type="OrthoDB" id="5841748at2759"/>
<dbReference type="SUPFAM" id="SSF47672">
    <property type="entry name" value="Transferrin receptor-like dimerisation domain"/>
    <property type="match status" value="1"/>
</dbReference>
<dbReference type="Pfam" id="PF04389">
    <property type="entry name" value="Peptidase_M28"/>
    <property type="match status" value="1"/>
</dbReference>
<dbReference type="CDD" id="cd08022">
    <property type="entry name" value="M28_PSMA_like"/>
    <property type="match status" value="1"/>
</dbReference>
<dbReference type="InterPro" id="IPR003137">
    <property type="entry name" value="PA_domain"/>
</dbReference>
<feature type="domain" description="Peptidase M28" evidence="5">
    <location>
        <begin position="358"/>
        <end position="550"/>
    </location>
</feature>
<feature type="domain" description="Transferrin receptor-like dimerisation" evidence="4">
    <location>
        <begin position="624"/>
        <end position="733"/>
    </location>
</feature>
<dbReference type="SUPFAM" id="SSF53187">
    <property type="entry name" value="Zn-dependent exopeptidases"/>
    <property type="match status" value="1"/>
</dbReference>
<dbReference type="PROSITE" id="PS51257">
    <property type="entry name" value="PROKAR_LIPOPROTEIN"/>
    <property type="match status" value="1"/>
</dbReference>
<comment type="similarity">
    <text evidence="1">Belongs to the peptidase M28 family. M28B subfamily.</text>
</comment>
<dbReference type="Gene3D" id="3.40.630.10">
    <property type="entry name" value="Zn peptidases"/>
    <property type="match status" value="1"/>
</dbReference>
<dbReference type="PANTHER" id="PTHR10404:SF46">
    <property type="entry name" value="VACUOLAR PROTEIN SORTING-ASSOCIATED PROTEIN 70"/>
    <property type="match status" value="1"/>
</dbReference>
<dbReference type="InterPro" id="IPR007484">
    <property type="entry name" value="Peptidase_M28"/>
</dbReference>
<evidence type="ECO:0000313" key="6">
    <source>
        <dbReference type="EMBL" id="CAG8953922.1"/>
    </source>
</evidence>
<dbReference type="InterPro" id="IPR046450">
    <property type="entry name" value="PA_dom_sf"/>
</dbReference>
<evidence type="ECO:0000256" key="1">
    <source>
        <dbReference type="ARBA" id="ARBA00005634"/>
    </source>
</evidence>
<accession>A0A9N9KYQ7</accession>
<dbReference type="InterPro" id="IPR036757">
    <property type="entry name" value="TFR-like_dimer_dom_sf"/>
</dbReference>
<gene>
    <name evidence="6" type="ORF">HYFRA_00010883</name>
</gene>
<protein>
    <recommendedName>
        <fullName evidence="8">Glutamate carboxypeptidase</fullName>
    </recommendedName>
</protein>
<feature type="chain" id="PRO_5040122388" description="Glutamate carboxypeptidase" evidence="2">
    <location>
        <begin position="19"/>
        <end position="740"/>
    </location>
</feature>
<proteinExistence type="inferred from homology"/>
<dbReference type="Gene3D" id="1.20.930.40">
    <property type="entry name" value="Transferrin receptor-like, dimerisation domain"/>
    <property type="match status" value="1"/>
</dbReference>
<dbReference type="Gene3D" id="3.50.30.30">
    <property type="match status" value="1"/>
</dbReference>
<evidence type="ECO:0000259" key="5">
    <source>
        <dbReference type="Pfam" id="PF04389"/>
    </source>
</evidence>
<evidence type="ECO:0000259" key="4">
    <source>
        <dbReference type="Pfam" id="PF04253"/>
    </source>
</evidence>
<dbReference type="InterPro" id="IPR039373">
    <property type="entry name" value="Peptidase_M28B"/>
</dbReference>
<evidence type="ECO:0000256" key="2">
    <source>
        <dbReference type="SAM" id="SignalP"/>
    </source>
</evidence>
<dbReference type="PANTHER" id="PTHR10404">
    <property type="entry name" value="N-ACETYLATED-ALPHA-LINKED ACIDIC DIPEPTIDASE"/>
    <property type="match status" value="1"/>
</dbReference>
<keyword evidence="2" id="KW-0732">Signal</keyword>
<dbReference type="Proteomes" id="UP000696280">
    <property type="component" value="Unassembled WGS sequence"/>
</dbReference>
<feature type="signal peptide" evidence="2">
    <location>
        <begin position="1"/>
        <end position="18"/>
    </location>
</feature>
<comment type="caution">
    <text evidence="6">The sequence shown here is derived from an EMBL/GenBank/DDBJ whole genome shotgun (WGS) entry which is preliminary data.</text>
</comment>
<dbReference type="SUPFAM" id="SSF52025">
    <property type="entry name" value="PA domain"/>
    <property type="match status" value="1"/>
</dbReference>
<evidence type="ECO:0008006" key="8">
    <source>
        <dbReference type="Google" id="ProtNLM"/>
    </source>
</evidence>
<sequence length="740" mass="80560">MRSLILPSLLATATFTLACQKESHTDQALGLTAPVNTQYVLIADPVLEPRAVFPPTLSDEETLLVNAFDAVDIETWSSYYTHGDHVAGKNKSQAEWTAERWSEFGVPSELVEYEVYLNYPVSAKLELRYGNGSVYEVAMVEDRLVEDETSGSEGGIPAFHGYSKNGSAEAEYVYVGAGHEDDFQALISLGVPLEGKIALSKYGNIFRGVKVKNAQAHGMIGVVIFTDPGSDGPQAAKGDIPYPDGPARQPSSIQRGSVCDLTLAVGDPTTPGYPSKPGVARTDGGAVLPKIPSLPISFRDAIPLLAALDGFGVSGAKVSSTRGTWLGGLNVSYSTGPNPAATLSMENIMEDKITPIWNVMGIINGTHPDETVILGNHRDAWIIGGAGDPNSGTAILAELTKAFGELLKTGWKPRRNIVICSWDAEEYGIVGSTEWVEEYAPWLSGTAFSYINVDVAVNGGDPYADASPELHTVAKSLMRKVVYPAGSESTLYDKWQSLYQFQPETEGFGTLGSGSDYTAFPQYGIGALDFGMGGDQNAPVYHYHSNYDSFHWMQNFGDPGFQTHRSVGQYLSLLMYHLSSDALIPLDLDTFRKYVGYWNRDLLTSSINNQPDAGALQQFLRYDDLKAAEILFAQRARAFIDFVNRAGFLDNPQNVDIANAKLRDFQRPFANQGGLPGREFYRNVAYVPAADNGYAATTLPGPYEALKRGDREQARLEVQKVVRAINEAAEILRVDDFVKV</sequence>
<dbReference type="FunFam" id="3.40.630.10:FF:000101">
    <property type="entry name" value="N-acetylated alpha-linked acidic dipeptidase like 1"/>
    <property type="match status" value="1"/>
</dbReference>
<keyword evidence="7" id="KW-1185">Reference proteome</keyword>
<dbReference type="Pfam" id="PF04253">
    <property type="entry name" value="TFR_dimer"/>
    <property type="match status" value="1"/>
</dbReference>
<name>A0A9N9KYQ7_9HELO</name>
<dbReference type="AlphaFoldDB" id="A0A9N9KYQ7"/>
<dbReference type="EMBL" id="CAJVRL010000054">
    <property type="protein sequence ID" value="CAG8953922.1"/>
    <property type="molecule type" value="Genomic_DNA"/>
</dbReference>
<feature type="domain" description="PA" evidence="3">
    <location>
        <begin position="174"/>
        <end position="241"/>
    </location>
</feature>
<dbReference type="GO" id="GO:0004180">
    <property type="term" value="F:carboxypeptidase activity"/>
    <property type="evidence" value="ECO:0007669"/>
    <property type="project" value="TreeGrafter"/>
</dbReference>
<evidence type="ECO:0000259" key="3">
    <source>
        <dbReference type="Pfam" id="PF02225"/>
    </source>
</evidence>
<dbReference type="Pfam" id="PF02225">
    <property type="entry name" value="PA"/>
    <property type="match status" value="1"/>
</dbReference>
<dbReference type="InterPro" id="IPR007365">
    <property type="entry name" value="TFR-like_dimer_dom"/>
</dbReference>
<dbReference type="CDD" id="cd02121">
    <property type="entry name" value="PA_GCPII_like"/>
    <property type="match status" value="1"/>
</dbReference>
<evidence type="ECO:0000313" key="7">
    <source>
        <dbReference type="Proteomes" id="UP000696280"/>
    </source>
</evidence>
<organism evidence="6 7">
    <name type="scientific">Hymenoscyphus fraxineus</name>
    <dbReference type="NCBI Taxonomy" id="746836"/>
    <lineage>
        <taxon>Eukaryota</taxon>
        <taxon>Fungi</taxon>
        <taxon>Dikarya</taxon>
        <taxon>Ascomycota</taxon>
        <taxon>Pezizomycotina</taxon>
        <taxon>Leotiomycetes</taxon>
        <taxon>Helotiales</taxon>
        <taxon>Helotiaceae</taxon>
        <taxon>Hymenoscyphus</taxon>
    </lineage>
</organism>